<keyword evidence="3" id="KW-0472">Membrane</keyword>
<proteinExistence type="predicted"/>
<protein>
    <submittedName>
        <fullName evidence="4">Uncharacterized protein</fullName>
    </submittedName>
</protein>
<dbReference type="Gene3D" id="2.130.10.10">
    <property type="entry name" value="YVTN repeat-like/Quinoprotein amine dehydrogenase"/>
    <property type="match status" value="1"/>
</dbReference>
<evidence type="ECO:0000313" key="5">
    <source>
        <dbReference type="Proteomes" id="UP000318384"/>
    </source>
</evidence>
<feature type="compositionally biased region" description="Basic residues" evidence="2">
    <location>
        <begin position="56"/>
        <end position="70"/>
    </location>
</feature>
<name>A0A517WXW5_9PLAN</name>
<evidence type="ECO:0000256" key="3">
    <source>
        <dbReference type="SAM" id="Phobius"/>
    </source>
</evidence>
<dbReference type="RefSeq" id="WP_145177407.1">
    <property type="nucleotide sequence ID" value="NZ_CP037422.1"/>
</dbReference>
<keyword evidence="3" id="KW-1133">Transmembrane helix</keyword>
<dbReference type="AlphaFoldDB" id="A0A517WXW5"/>
<evidence type="ECO:0000313" key="4">
    <source>
        <dbReference type="EMBL" id="QDU10099.1"/>
    </source>
</evidence>
<evidence type="ECO:0000256" key="2">
    <source>
        <dbReference type="SAM" id="MobiDB-lite"/>
    </source>
</evidence>
<dbReference type="EMBL" id="CP037422">
    <property type="protein sequence ID" value="QDU10099.1"/>
    <property type="molecule type" value="Genomic_DNA"/>
</dbReference>
<feature type="coiled-coil region" evidence="1">
    <location>
        <begin position="108"/>
        <end position="142"/>
    </location>
</feature>
<accession>A0A517WXW5</accession>
<keyword evidence="5" id="KW-1185">Reference proteome</keyword>
<evidence type="ECO:0000256" key="1">
    <source>
        <dbReference type="SAM" id="Coils"/>
    </source>
</evidence>
<sequence length="738" mass="83375">MIKFECETCFQEYKVRDDRAGQVLKCKSCGSKMRVPAGDDDFEDDLYEDFEEPVRPTRKKKPTSTSKKKNSNNSNNPITIIAGVCAFGIAFFVAYTFVGGLFGDKNNDEAAQHELVNISQELKQLRAKMKEYSEAVKKATTNEERKPILNKMKTTLARIKELRAKQKASIAANGETRSSDKVANKNSSSTSQEWVSLIDHPRTIPKWPEVSQISIDLDHSTNGRIHPHSVSPYMGQWYDVNRATHLDVWNLVTEKKVNELSIDIKRSSISYKGKAKLSEDGKYLLLAFQNYKELIPRLECWDVMNDKLKAEWDAGPKGSTIEEYNICSPTRAISKTNEKVDGKFHAFLKLWDLTTGKLIKEREIESLHLINSSYKISPGGKYLIAHSYSDLYVYDLGSLDLIYETKLKDFLNSDEDYYNIADLDFSADGKELGLLVSGSNSTTIWIVELSSGKSNKGIQISGSLSQALREPGYVGPDFVWNPDGAGWLLYGAWYVDRQRKQLIWTLKPVPNVTIRDEVFLTPNYLIASTATAIKDENGRYIKNREPKLVAVPIPEQKISDSLSAYESKSDAILGAGQEISINVNIGELKFGNADEVKSILTDVMQKRLEADGFKIMPDQPLIFKLEYQEQDGNKLQITKRTRPTRENLTGRAATGKSLQSTAAAFKLSWVERKSNVTRWSKEALVNPRFLILRDATAEEARTKMFEGLQNRLMAEAIPYFIPKDENLSMLPVEIKLPE</sequence>
<dbReference type="InterPro" id="IPR015943">
    <property type="entry name" value="WD40/YVTN_repeat-like_dom_sf"/>
</dbReference>
<keyword evidence="3" id="KW-0812">Transmembrane</keyword>
<dbReference type="SUPFAM" id="SSF82171">
    <property type="entry name" value="DPP6 N-terminal domain-like"/>
    <property type="match status" value="1"/>
</dbReference>
<dbReference type="Proteomes" id="UP000318384">
    <property type="component" value="Chromosome"/>
</dbReference>
<gene>
    <name evidence="4" type="ORF">V202x_34980</name>
</gene>
<feature type="region of interest" description="Disordered" evidence="2">
    <location>
        <begin position="167"/>
        <end position="187"/>
    </location>
</feature>
<keyword evidence="1" id="KW-0175">Coiled coil</keyword>
<dbReference type="OrthoDB" id="228370at2"/>
<feature type="region of interest" description="Disordered" evidence="2">
    <location>
        <begin position="49"/>
        <end position="73"/>
    </location>
</feature>
<reference evidence="4 5" key="1">
    <citation type="submission" date="2019-03" db="EMBL/GenBank/DDBJ databases">
        <title>Deep-cultivation of Planctomycetes and their phenomic and genomic characterization uncovers novel biology.</title>
        <authorList>
            <person name="Wiegand S."/>
            <person name="Jogler M."/>
            <person name="Boedeker C."/>
            <person name="Pinto D."/>
            <person name="Vollmers J."/>
            <person name="Rivas-Marin E."/>
            <person name="Kohn T."/>
            <person name="Peeters S.H."/>
            <person name="Heuer A."/>
            <person name="Rast P."/>
            <person name="Oberbeckmann S."/>
            <person name="Bunk B."/>
            <person name="Jeske O."/>
            <person name="Meyerdierks A."/>
            <person name="Storesund J.E."/>
            <person name="Kallscheuer N."/>
            <person name="Luecker S."/>
            <person name="Lage O.M."/>
            <person name="Pohl T."/>
            <person name="Merkel B.J."/>
            <person name="Hornburger P."/>
            <person name="Mueller R.-W."/>
            <person name="Bruemmer F."/>
            <person name="Labrenz M."/>
            <person name="Spormann A.M."/>
            <person name="Op den Camp H."/>
            <person name="Overmann J."/>
            <person name="Amann R."/>
            <person name="Jetten M.S.M."/>
            <person name="Mascher T."/>
            <person name="Medema M.H."/>
            <person name="Devos D.P."/>
            <person name="Kaster A.-K."/>
            <person name="Ovreas L."/>
            <person name="Rohde M."/>
            <person name="Galperin M.Y."/>
            <person name="Jogler C."/>
        </authorList>
    </citation>
    <scope>NUCLEOTIDE SEQUENCE [LARGE SCALE GENOMIC DNA]</scope>
    <source>
        <strain evidence="4 5">V202</strain>
    </source>
</reference>
<organism evidence="4 5">
    <name type="scientific">Gimesia aquarii</name>
    <dbReference type="NCBI Taxonomy" id="2527964"/>
    <lineage>
        <taxon>Bacteria</taxon>
        <taxon>Pseudomonadati</taxon>
        <taxon>Planctomycetota</taxon>
        <taxon>Planctomycetia</taxon>
        <taxon>Planctomycetales</taxon>
        <taxon>Planctomycetaceae</taxon>
        <taxon>Gimesia</taxon>
    </lineage>
</organism>
<feature type="transmembrane region" description="Helical" evidence="3">
    <location>
        <begin position="78"/>
        <end position="102"/>
    </location>
</feature>